<dbReference type="SUPFAM" id="SSF88659">
    <property type="entry name" value="Sigma3 and sigma4 domains of RNA polymerase sigma factors"/>
    <property type="match status" value="1"/>
</dbReference>
<evidence type="ECO:0000313" key="9">
    <source>
        <dbReference type="Proteomes" id="UP001163203"/>
    </source>
</evidence>
<keyword evidence="2" id="KW-0805">Transcription regulation</keyword>
<feature type="domain" description="RNA polymerase sigma-70 region 2" evidence="6">
    <location>
        <begin position="21"/>
        <end position="78"/>
    </location>
</feature>
<dbReference type="InterPro" id="IPR007627">
    <property type="entry name" value="RNA_pol_sigma70_r2"/>
</dbReference>
<comment type="similarity">
    <text evidence="1">Belongs to the sigma-70 factor family. ECF subfamily.</text>
</comment>
<dbReference type="Pfam" id="PF08281">
    <property type="entry name" value="Sigma70_r4_2"/>
    <property type="match status" value="1"/>
</dbReference>
<keyword evidence="9" id="KW-1185">Reference proteome</keyword>
<keyword evidence="3" id="KW-0731">Sigma factor</keyword>
<evidence type="ECO:0000256" key="3">
    <source>
        <dbReference type="ARBA" id="ARBA00023082"/>
    </source>
</evidence>
<protein>
    <submittedName>
        <fullName evidence="8">SigE family RNA polymerase sigma factor</fullName>
    </submittedName>
</protein>
<keyword evidence="5" id="KW-0804">Transcription</keyword>
<dbReference type="NCBIfam" id="TIGR02983">
    <property type="entry name" value="SigE-fam_strep"/>
    <property type="match status" value="1"/>
</dbReference>
<evidence type="ECO:0000256" key="2">
    <source>
        <dbReference type="ARBA" id="ARBA00023015"/>
    </source>
</evidence>
<evidence type="ECO:0000259" key="6">
    <source>
        <dbReference type="Pfam" id="PF04542"/>
    </source>
</evidence>
<dbReference type="InterPro" id="IPR014284">
    <property type="entry name" value="RNA_pol_sigma-70_dom"/>
</dbReference>
<dbReference type="InterPro" id="IPR013249">
    <property type="entry name" value="RNA_pol_sigma70_r4_t2"/>
</dbReference>
<dbReference type="RefSeq" id="WP_268758337.1">
    <property type="nucleotide sequence ID" value="NZ_CP113836.1"/>
</dbReference>
<evidence type="ECO:0000313" key="8">
    <source>
        <dbReference type="EMBL" id="WAL68244.1"/>
    </source>
</evidence>
<evidence type="ECO:0000256" key="1">
    <source>
        <dbReference type="ARBA" id="ARBA00010641"/>
    </source>
</evidence>
<dbReference type="Pfam" id="PF04542">
    <property type="entry name" value="Sigma70_r2"/>
    <property type="match status" value="1"/>
</dbReference>
<reference evidence="8" key="1">
    <citation type="submission" date="2022-11" db="EMBL/GenBank/DDBJ databases">
        <authorList>
            <person name="Mo P."/>
        </authorList>
    </citation>
    <scope>NUCLEOTIDE SEQUENCE</scope>
    <source>
        <strain evidence="8">HUAS 11-8</strain>
    </source>
</reference>
<accession>A0ABY7BA09</accession>
<gene>
    <name evidence="8" type="ORF">ORV05_10910</name>
</gene>
<dbReference type="InterPro" id="IPR036388">
    <property type="entry name" value="WH-like_DNA-bd_sf"/>
</dbReference>
<dbReference type="EMBL" id="CP113836">
    <property type="protein sequence ID" value="WAL68244.1"/>
    <property type="molecule type" value="Genomic_DNA"/>
</dbReference>
<dbReference type="SUPFAM" id="SSF88946">
    <property type="entry name" value="Sigma2 domain of RNA polymerase sigma factors"/>
    <property type="match status" value="1"/>
</dbReference>
<proteinExistence type="inferred from homology"/>
<dbReference type="InterPro" id="IPR039425">
    <property type="entry name" value="RNA_pol_sigma-70-like"/>
</dbReference>
<dbReference type="InterPro" id="IPR014325">
    <property type="entry name" value="RNA_pol_sigma-E_actinobac"/>
</dbReference>
<organism evidence="8 9">
    <name type="scientific">Amycolatopsis cynarae</name>
    <dbReference type="NCBI Taxonomy" id="2995223"/>
    <lineage>
        <taxon>Bacteria</taxon>
        <taxon>Bacillati</taxon>
        <taxon>Actinomycetota</taxon>
        <taxon>Actinomycetes</taxon>
        <taxon>Pseudonocardiales</taxon>
        <taxon>Pseudonocardiaceae</taxon>
        <taxon>Amycolatopsis</taxon>
    </lineage>
</organism>
<dbReference type="CDD" id="cd06171">
    <property type="entry name" value="Sigma70_r4"/>
    <property type="match status" value="1"/>
</dbReference>
<dbReference type="InterPro" id="IPR013325">
    <property type="entry name" value="RNA_pol_sigma_r2"/>
</dbReference>
<dbReference type="InterPro" id="IPR013324">
    <property type="entry name" value="RNA_pol_sigma_r3/r4-like"/>
</dbReference>
<evidence type="ECO:0000256" key="4">
    <source>
        <dbReference type="ARBA" id="ARBA00023125"/>
    </source>
</evidence>
<dbReference type="NCBIfam" id="TIGR02937">
    <property type="entry name" value="sigma70-ECF"/>
    <property type="match status" value="1"/>
</dbReference>
<sequence>MGHPRGCGEEDFAEFVVASSGRLTHAAFLLTGDRHQAEDAAQTALARTYAAWRRIRHKDAYGYARKVLVNHLIDLWRRPIKESPTDEVPERRVAGAPESAVVTRQWLQELLDGLTGRERAVIVLRHYFDLPEAEVAAELSVSVGTVKSTNSRALAKLRVAAKDDLPATCGGAA</sequence>
<dbReference type="PANTHER" id="PTHR43133:SF50">
    <property type="entry name" value="ECF RNA POLYMERASE SIGMA FACTOR SIGM"/>
    <property type="match status" value="1"/>
</dbReference>
<dbReference type="Gene3D" id="1.10.10.10">
    <property type="entry name" value="Winged helix-like DNA-binding domain superfamily/Winged helix DNA-binding domain"/>
    <property type="match status" value="1"/>
</dbReference>
<dbReference type="PANTHER" id="PTHR43133">
    <property type="entry name" value="RNA POLYMERASE ECF-TYPE SIGMA FACTO"/>
    <property type="match status" value="1"/>
</dbReference>
<dbReference type="Gene3D" id="1.10.1740.10">
    <property type="match status" value="1"/>
</dbReference>
<dbReference type="Proteomes" id="UP001163203">
    <property type="component" value="Chromosome"/>
</dbReference>
<evidence type="ECO:0000256" key="5">
    <source>
        <dbReference type="ARBA" id="ARBA00023163"/>
    </source>
</evidence>
<feature type="domain" description="RNA polymerase sigma factor 70 region 4 type 2" evidence="7">
    <location>
        <begin position="104"/>
        <end position="157"/>
    </location>
</feature>
<evidence type="ECO:0000259" key="7">
    <source>
        <dbReference type="Pfam" id="PF08281"/>
    </source>
</evidence>
<name>A0ABY7BA09_9PSEU</name>
<keyword evidence="4" id="KW-0238">DNA-binding</keyword>